<dbReference type="EMBL" id="FNNO01000006">
    <property type="protein sequence ID" value="SDW84651.1"/>
    <property type="molecule type" value="Genomic_DNA"/>
</dbReference>
<dbReference type="AlphaFoldDB" id="A0A8X8LDH6"/>
<feature type="domain" description="Glycosyl transferase family 1" evidence="2">
    <location>
        <begin position="193"/>
        <end position="352"/>
    </location>
</feature>
<keyword evidence="1" id="KW-0808">Transferase</keyword>
<organism evidence="4 5">
    <name type="scientific">Hydrobacter penzbergensis</name>
    <dbReference type="NCBI Taxonomy" id="1235997"/>
    <lineage>
        <taxon>Bacteria</taxon>
        <taxon>Pseudomonadati</taxon>
        <taxon>Bacteroidota</taxon>
        <taxon>Chitinophagia</taxon>
        <taxon>Chitinophagales</taxon>
        <taxon>Chitinophagaceae</taxon>
        <taxon>Hydrobacter</taxon>
    </lineage>
</organism>
<gene>
    <name evidence="4" type="ORF">SAMN05444410_106117</name>
</gene>
<dbReference type="PANTHER" id="PTHR46401">
    <property type="entry name" value="GLYCOSYLTRANSFERASE WBBK-RELATED"/>
    <property type="match status" value="1"/>
</dbReference>
<dbReference type="Proteomes" id="UP000198711">
    <property type="component" value="Unassembled WGS sequence"/>
</dbReference>
<dbReference type="SUPFAM" id="SSF53756">
    <property type="entry name" value="UDP-Glycosyltransferase/glycogen phosphorylase"/>
    <property type="match status" value="1"/>
</dbReference>
<dbReference type="GO" id="GO:0016757">
    <property type="term" value="F:glycosyltransferase activity"/>
    <property type="evidence" value="ECO:0007669"/>
    <property type="project" value="InterPro"/>
</dbReference>
<dbReference type="RefSeq" id="WP_092723582.1">
    <property type="nucleotide sequence ID" value="NZ_FNNO01000006.1"/>
</dbReference>
<evidence type="ECO:0000313" key="4">
    <source>
        <dbReference type="EMBL" id="SDW84651.1"/>
    </source>
</evidence>
<comment type="caution">
    <text evidence="4">The sequence shown here is derived from an EMBL/GenBank/DDBJ whole genome shotgun (WGS) entry which is preliminary data.</text>
</comment>
<dbReference type="CDD" id="cd03809">
    <property type="entry name" value="GT4_MtfB-like"/>
    <property type="match status" value="1"/>
</dbReference>
<protein>
    <submittedName>
        <fullName evidence="4">Glycosyltransferase involved in cell wall bisynthesis</fullName>
    </submittedName>
</protein>
<dbReference type="Gene3D" id="3.40.50.2000">
    <property type="entry name" value="Glycogen Phosphorylase B"/>
    <property type="match status" value="1"/>
</dbReference>
<evidence type="ECO:0000259" key="3">
    <source>
        <dbReference type="Pfam" id="PF13439"/>
    </source>
</evidence>
<reference evidence="4 5" key="1">
    <citation type="submission" date="2016-10" db="EMBL/GenBank/DDBJ databases">
        <authorList>
            <person name="Varghese N."/>
            <person name="Submissions S."/>
        </authorList>
    </citation>
    <scope>NUCLEOTIDE SEQUENCE [LARGE SCALE GENOMIC DNA]</scope>
    <source>
        <strain evidence="4 5">DSM 25353</strain>
    </source>
</reference>
<evidence type="ECO:0000256" key="1">
    <source>
        <dbReference type="ARBA" id="ARBA00022679"/>
    </source>
</evidence>
<dbReference type="Pfam" id="PF13439">
    <property type="entry name" value="Glyco_transf_4"/>
    <property type="match status" value="1"/>
</dbReference>
<proteinExistence type="predicted"/>
<evidence type="ECO:0000259" key="2">
    <source>
        <dbReference type="Pfam" id="PF00534"/>
    </source>
</evidence>
<dbReference type="PANTHER" id="PTHR46401:SF2">
    <property type="entry name" value="GLYCOSYLTRANSFERASE WBBK-RELATED"/>
    <property type="match status" value="1"/>
</dbReference>
<dbReference type="InterPro" id="IPR028098">
    <property type="entry name" value="Glyco_trans_4-like_N"/>
</dbReference>
<accession>A0A8X8LDH6</accession>
<name>A0A8X8LDH6_9BACT</name>
<evidence type="ECO:0000313" key="5">
    <source>
        <dbReference type="Proteomes" id="UP000198711"/>
    </source>
</evidence>
<sequence>MTRPLNIGIDIRNLKAAATGQKTYLEELCRELKLLEDSHCRFFFFDTWIPVYSGKNKLLKLFEHFNLQCWKQVSLPLKAWSKKTDIIFCIDYFAPYLHLGYQTVEVFHDAFFYEYPQHYNHIWLKLFKLIAIPAARRSACIVAPSHYARQRIHHYTKIPLEKIVTIYEGPKTLHNRQATAALPSWLPVHQHFRYILHVGVMEKRKNLPALIRAFKQLRDHGYEQYKLVLVGKGDGKMHSDDTAQIMAAIREHQLENEVITPGYLPDDQLGMVYQHAALYIFPSVNEGFGIPILEAFSYQVPVLVANNTCLPEIGGPAVLTFDPYDTADMVSKMRMVIDNEALRTDLIQKGTERLRQFSWKIAAQELVALFKKLRSS</sequence>
<dbReference type="Pfam" id="PF00534">
    <property type="entry name" value="Glycos_transf_1"/>
    <property type="match status" value="1"/>
</dbReference>
<keyword evidence="5" id="KW-1185">Reference proteome</keyword>
<dbReference type="InterPro" id="IPR001296">
    <property type="entry name" value="Glyco_trans_1"/>
</dbReference>
<feature type="domain" description="Glycosyltransferase subfamily 4-like N-terminal" evidence="3">
    <location>
        <begin position="61"/>
        <end position="169"/>
    </location>
</feature>